<proteinExistence type="predicted"/>
<organism evidence="1 2">
    <name type="scientific">Araneus ventricosus</name>
    <name type="common">Orbweaver spider</name>
    <name type="synonym">Epeira ventricosa</name>
    <dbReference type="NCBI Taxonomy" id="182803"/>
    <lineage>
        <taxon>Eukaryota</taxon>
        <taxon>Metazoa</taxon>
        <taxon>Ecdysozoa</taxon>
        <taxon>Arthropoda</taxon>
        <taxon>Chelicerata</taxon>
        <taxon>Arachnida</taxon>
        <taxon>Araneae</taxon>
        <taxon>Araneomorphae</taxon>
        <taxon>Entelegynae</taxon>
        <taxon>Araneoidea</taxon>
        <taxon>Araneidae</taxon>
        <taxon>Araneus</taxon>
    </lineage>
</organism>
<comment type="caution">
    <text evidence="1">The sequence shown here is derived from an EMBL/GenBank/DDBJ whole genome shotgun (WGS) entry which is preliminary data.</text>
</comment>
<sequence length="147" mass="17190">MDARSQEDKPLPKFEAKFLTRFTSRRNSSFVSGEPVTFTLTECQILNKNNAFFTYVQQHRGKIADKGLLEYRTNHACVGTMKTDNDCFTENVKYFSRVIRRYCMVFHGNCQNRNRHMWYKLIGTMWYVKGCGNSDICSNYFDGSSNL</sequence>
<keyword evidence="2" id="KW-1185">Reference proteome</keyword>
<name>A0A4Y2ACD9_ARAVE</name>
<dbReference type="EMBL" id="BGPR01000012">
    <property type="protein sequence ID" value="GBL77523.1"/>
    <property type="molecule type" value="Genomic_DNA"/>
</dbReference>
<evidence type="ECO:0000313" key="1">
    <source>
        <dbReference type="EMBL" id="GBL77523.1"/>
    </source>
</evidence>
<accession>A0A4Y2ACD9</accession>
<gene>
    <name evidence="1" type="ORF">AVEN_41901_1</name>
</gene>
<reference evidence="1 2" key="1">
    <citation type="journal article" date="2019" name="Sci. Rep.">
        <title>Orb-weaving spider Araneus ventricosus genome elucidates the spidroin gene catalogue.</title>
        <authorList>
            <person name="Kono N."/>
            <person name="Nakamura H."/>
            <person name="Ohtoshi R."/>
            <person name="Moran D.A.P."/>
            <person name="Shinohara A."/>
            <person name="Yoshida Y."/>
            <person name="Fujiwara M."/>
            <person name="Mori M."/>
            <person name="Tomita M."/>
            <person name="Arakawa K."/>
        </authorList>
    </citation>
    <scope>NUCLEOTIDE SEQUENCE [LARGE SCALE GENOMIC DNA]</scope>
</reference>
<dbReference type="AlphaFoldDB" id="A0A4Y2ACD9"/>
<protein>
    <submittedName>
        <fullName evidence="1">Uncharacterized protein</fullName>
    </submittedName>
</protein>
<dbReference type="Proteomes" id="UP000499080">
    <property type="component" value="Unassembled WGS sequence"/>
</dbReference>
<evidence type="ECO:0000313" key="2">
    <source>
        <dbReference type="Proteomes" id="UP000499080"/>
    </source>
</evidence>